<dbReference type="KEGG" id="vg:2715745"/>
<reference evidence="3 4" key="6">
    <citation type="journal article" date="1999" name="J. Gen. Virol.">
        <title>Sequence and organization of the Spodoptera exigua multicapsid nucleopolyhedrovirus genome.</title>
        <authorList>
            <person name="IJkel W.F."/>
            <person name="van Strien E.A."/>
            <person name="Heldens J.G."/>
            <person name="Broer R."/>
            <person name="Zuidema D."/>
            <person name="Goldbach R.W."/>
            <person name="Vlak J.M."/>
        </authorList>
    </citation>
    <scope>NUCLEOTIDE SEQUENCE [LARGE SCALE GENOMIC DNA]</scope>
</reference>
<feature type="transmembrane region" description="Helical" evidence="1">
    <location>
        <begin position="436"/>
        <end position="457"/>
    </location>
</feature>
<dbReference type="Proteomes" id="UP000203151">
    <property type="component" value="Segment"/>
</dbReference>
<organism evidence="3 4">
    <name type="scientific">Spodoptera exigua nuclear polyhedrosis virus (strain US)</name>
    <name type="common">SeMNPV</name>
    <dbReference type="NCBI Taxonomy" id="31506"/>
    <lineage>
        <taxon>Viruses</taxon>
        <taxon>Viruses incertae sedis</taxon>
        <taxon>Naldaviricetes</taxon>
        <taxon>Lefavirales</taxon>
        <taxon>Baculoviridae</taxon>
        <taxon>Alphabaculovirus</taxon>
        <taxon>Spodoptera exigua multiple nucleopolyhedrovirus</taxon>
    </lineage>
</organism>
<protein>
    <submittedName>
        <fullName evidence="3">ORF131 p74</fullName>
    </submittedName>
</protein>
<dbReference type="GO" id="GO:0019058">
    <property type="term" value="P:viral life cycle"/>
    <property type="evidence" value="ECO:0007669"/>
    <property type="project" value="InterPro"/>
</dbReference>
<dbReference type="InterPro" id="IPR007663">
    <property type="entry name" value="Baculo_p74"/>
</dbReference>
<organismHost>
    <name type="scientific">Lepidoptera</name>
    <name type="common">moths &amp; butterflies</name>
    <dbReference type="NCBI Taxonomy" id="7088"/>
</organismHost>
<accession>Q9IBR0</accession>
<dbReference type="RefSeq" id="NP_037891.1">
    <property type="nucleotide sequence ID" value="NC_002169.1"/>
</dbReference>
<keyword evidence="1" id="KW-1133">Transmembrane helix</keyword>
<dbReference type="Pfam" id="PF08404">
    <property type="entry name" value="Baculo_p74_N"/>
    <property type="match status" value="1"/>
</dbReference>
<sequence>MAMLTFVDIQNSNWYSEHLTRLRFIPKWRTKMPHILVDYEIRAANDNDFYIPPTVAHKAIHVKLKFSKRGCESMTCYPFHETGPIDANTPANYTQTSETAILYAQPACYNLDRVAATREGAENEVQAPELRYTQSGQCLLVDTVSKMYFNSPYVRTDEHVIKGIDDVPAFNVEPAPDLLFPERFVGKFNEAYCRRFGRTLVNGGCSVNWWESLVGFVLGDTIYITLKMLTNNIFSELRSFDYKRPSPILPQPPTIVSQKLLDEWRNVRDPEVDVDFEIAFNNYKTMADLNLNDALNKLVYRAEVGFSREYVPRTLNYRVATDFVSHSVAAAAAAAPTEDDLEAIISQFLEDNALILGIATSFGFDYLFDAIKAILKRINTSLIPLLKQTLMNTSRRVTTRLLGETYKAAVTHAFNRIAIKTISAIAKAMTRIAIKAASIIGIILIIVSIGDLILGLWDPFGYNNMFPREYPDDLSMSFLTAYFASLNNGTRDLIEFLPEHFEELVDADEDDILTIDAISDLLEYIASLTINSNGQMLEFDKSETIEDFDEVTLVGSALASSALYTHLDFLQYTQRHNEILYNYQSTILVPILFIAGALVLAMMPRDTNVTALFIIFLILALYTLLVDALSYYVNLRRQTNYLQNRWYDNLYSE</sequence>
<reference evidence="3 4" key="4">
    <citation type="journal article" date="1997" name="J. Gen. Virol.">
        <title>Characterization of a putative Spodoptera exigua multicapsid nucleopolyhedrovirus helicase gene.</title>
        <authorList>
            <person name="Heldens J.G."/>
            <person name="Liu Y."/>
            <person name="Zuidema D."/>
            <person name="Goldbach R.W."/>
            <person name="Vlak J.M."/>
        </authorList>
    </citation>
    <scope>NUCLEOTIDE SEQUENCE [LARGE SCALE GENOMIC DNA]</scope>
</reference>
<keyword evidence="1" id="KW-0472">Membrane</keyword>
<feature type="transmembrane region" description="Helical" evidence="1">
    <location>
        <begin position="580"/>
        <end position="603"/>
    </location>
</feature>
<dbReference type="InterPro" id="IPR013613">
    <property type="entry name" value="Baculo_p74_N"/>
</dbReference>
<reference evidence="3 4" key="1">
    <citation type="journal article" date="1992" name="J. Gen. Virol.">
        <title>Nucleotide sequence and transcriptional analysis of the polyhedrin gene of Spodoptera exigua nuclear polyhedrosis virus.</title>
        <authorList>
            <person name="van Strien E.A."/>
            <person name="Zuidema D."/>
            <person name="Goldbach R.W."/>
            <person name="Vlak J.M."/>
        </authorList>
    </citation>
    <scope>NUCLEOTIDE SEQUENCE [LARGE SCALE GENOMIC DNA]</scope>
</reference>
<proteinExistence type="predicted"/>
<reference evidence="3 4" key="2">
    <citation type="journal article" date="1993" name="J. Gen. Virol.">
        <title>Nucleotide sequence and transcriptional analysis of the p10 gene of Spodoptera exigua nuclear polyhedrosis virus.</title>
        <authorList>
            <person name="Zuidema D."/>
            <person name="van Oers M.M."/>
            <person name="van Strien E.A."/>
            <person name="Caballero P.C."/>
            <person name="Klok E.J."/>
            <person name="Goldbach R.W."/>
            <person name="Vlak J.M."/>
        </authorList>
    </citation>
    <scope>NUCLEOTIDE SEQUENCE [LARGE SCALE GENOMIC DNA]</scope>
</reference>
<dbReference type="PIR" id="PQ0635">
    <property type="entry name" value="PQ0635"/>
</dbReference>
<reference evidence="3 4" key="3">
    <citation type="journal article" date="1997" name="J. Gen. Virol.">
        <title>Baculoviruses contain a gene for the large subunit of ribonucleotide reductase.</title>
        <authorList>
            <person name="van Strien E.A."/>
            <person name="Faktor O."/>
            <person name="Hu Z.H."/>
            <person name="Zuidema D."/>
            <person name="Goldbach R.W."/>
            <person name="Vlak J.M."/>
        </authorList>
    </citation>
    <scope>NUCLEOTIDE SEQUENCE [LARGE SCALE GENOMIC DNA]</scope>
</reference>
<evidence type="ECO:0000313" key="4">
    <source>
        <dbReference type="Proteomes" id="UP000203151"/>
    </source>
</evidence>
<keyword evidence="4" id="KW-1185">Reference proteome</keyword>
<evidence type="ECO:0000256" key="1">
    <source>
        <dbReference type="SAM" id="Phobius"/>
    </source>
</evidence>
<name>Q9IBR0_NPVSE</name>
<dbReference type="EMBL" id="AF169823">
    <property type="protein sequence ID" value="AAF33660.1"/>
    <property type="molecule type" value="Genomic_DNA"/>
</dbReference>
<dbReference type="OrthoDB" id="2848at10239"/>
<evidence type="ECO:0000313" key="3">
    <source>
        <dbReference type="EMBL" id="AAF33660.1"/>
    </source>
</evidence>
<reference evidence="3 4" key="5">
    <citation type="journal article" date="1998" name="J. Gen. Virol.">
        <title>Specificity of multiple homologous genomic regions in Spodoptera exigua nucleopolyhedrovirus DNA replication.</title>
        <authorList>
            <person name="Broer R."/>
            <person name="Heldens J.G."/>
            <person name="van Strien E.A."/>
            <person name="Zuidema D."/>
            <person name="Vlak J.M."/>
        </authorList>
    </citation>
    <scope>NUCLEOTIDE SEQUENCE [LARGE SCALE GENOMIC DNA]</scope>
</reference>
<evidence type="ECO:0000259" key="2">
    <source>
        <dbReference type="Pfam" id="PF08404"/>
    </source>
</evidence>
<feature type="transmembrane region" description="Helical" evidence="1">
    <location>
        <begin position="609"/>
        <end position="633"/>
    </location>
</feature>
<feature type="domain" description="Baculoviridae p74 N-terminal" evidence="2">
    <location>
        <begin position="5"/>
        <end position="306"/>
    </location>
</feature>
<dbReference type="Pfam" id="PF04583">
    <property type="entry name" value="Baculo_p74"/>
    <property type="match status" value="1"/>
</dbReference>
<keyword evidence="1" id="KW-0812">Transmembrane</keyword>
<reference evidence="3 4" key="7">
    <citation type="journal article" date="1999" name="Virus Res.">
        <title>Identification, sequence analysis and phylogeny of the lef-2 gene of Helicoverpa armigera single-nucleocapsid baculovirus.</title>
        <authorList>
            <person name="Chen X."/>
            <person name="IJkel W.F."/>
            <person name="Dominy C."/>
            <person name="de Andrade Zanotto P.M."/>
            <person name="Hashimoto Y."/>
            <person name="Faktor O."/>
            <person name="Hayakawa T."/>
            <person name="Wang C."/>
            <person name="Prekumar A."/>
            <person name="Mathavan S."/>
            <person name="Krell P.J."/>
            <person name="Hu Z."/>
            <person name="Vlak J.M."/>
        </authorList>
    </citation>
    <scope>NUCLEOTIDE SEQUENCE [LARGE SCALE GENOMIC DNA]</scope>
</reference>
<dbReference type="GeneID" id="2715745"/>